<keyword evidence="2" id="KW-1185">Reference proteome</keyword>
<dbReference type="EMBL" id="JBHSOH010000015">
    <property type="protein sequence ID" value="MFC5849221.1"/>
    <property type="molecule type" value="Genomic_DNA"/>
</dbReference>
<sequence length="327" mass="37417">MLSLLIEEGLLPLLPPKQRESLPLYLQRLAKTPLPYENHEFHLQLQSCSPSTAYDESVDQRGPGELQITLRAELQAVAYSCTAARRNLGRIHPRLFGSLLVHLRNITSCTWPVITASDALEIAEIFRYEDCPKTFWKGIHEEARKKLGRRPTRAELHEHLDHNAPRDLYRAIGIDEVLPALKPKLCFSLAEIRRRCEGHPEALGPHVLSIVDDLERLQVLNTRIKALETPLEQDTLYALGEMRRSPILLLSGQQRSITAIENGRSLHEVQELFEEEWQCVAQGEGYCPNFVVRLLTRKDVQRANELLPLYAQSLELTRHIAERLIDD</sequence>
<reference evidence="2" key="1">
    <citation type="journal article" date="2019" name="Int. J. Syst. Evol. Microbiol.">
        <title>The Global Catalogue of Microorganisms (GCM) 10K type strain sequencing project: providing services to taxonomists for standard genome sequencing and annotation.</title>
        <authorList>
            <consortium name="The Broad Institute Genomics Platform"/>
            <consortium name="The Broad Institute Genome Sequencing Center for Infectious Disease"/>
            <person name="Wu L."/>
            <person name="Ma J."/>
        </authorList>
    </citation>
    <scope>NUCLEOTIDE SEQUENCE [LARGE SCALE GENOMIC DNA]</scope>
    <source>
        <strain evidence="2">CGMCC 1.15053</strain>
    </source>
</reference>
<evidence type="ECO:0000313" key="1">
    <source>
        <dbReference type="EMBL" id="MFC5849221.1"/>
    </source>
</evidence>
<evidence type="ECO:0000313" key="2">
    <source>
        <dbReference type="Proteomes" id="UP001595979"/>
    </source>
</evidence>
<organism evidence="1 2">
    <name type="scientific">Deinococcus petrolearius</name>
    <dbReference type="NCBI Taxonomy" id="1751295"/>
    <lineage>
        <taxon>Bacteria</taxon>
        <taxon>Thermotogati</taxon>
        <taxon>Deinococcota</taxon>
        <taxon>Deinococci</taxon>
        <taxon>Deinococcales</taxon>
        <taxon>Deinococcaceae</taxon>
        <taxon>Deinococcus</taxon>
    </lineage>
</organism>
<protein>
    <submittedName>
        <fullName evidence="1">Uncharacterized protein</fullName>
    </submittedName>
</protein>
<comment type="caution">
    <text evidence="1">The sequence shown here is derived from an EMBL/GenBank/DDBJ whole genome shotgun (WGS) entry which is preliminary data.</text>
</comment>
<dbReference type="RefSeq" id="WP_380050122.1">
    <property type="nucleotide sequence ID" value="NZ_JBHSOH010000015.1"/>
</dbReference>
<name>A0ABW1DN87_9DEIO</name>
<proteinExistence type="predicted"/>
<accession>A0ABW1DN87</accession>
<gene>
    <name evidence="1" type="ORF">ACFPQ6_12965</name>
</gene>
<dbReference type="Proteomes" id="UP001595979">
    <property type="component" value="Unassembled WGS sequence"/>
</dbReference>